<dbReference type="SUPFAM" id="SSF50044">
    <property type="entry name" value="SH3-domain"/>
    <property type="match status" value="1"/>
</dbReference>
<feature type="domain" description="SH3" evidence="3">
    <location>
        <begin position="7"/>
        <end position="68"/>
    </location>
</feature>
<evidence type="ECO:0000256" key="2">
    <source>
        <dbReference type="PROSITE-ProRule" id="PRU00192"/>
    </source>
</evidence>
<dbReference type="OrthoDB" id="2014825at2759"/>
<dbReference type="RefSeq" id="XP_016662855.1">
    <property type="nucleotide sequence ID" value="XM_016807366.2"/>
</dbReference>
<keyword evidence="1 2" id="KW-0728">SH3 domain</keyword>
<dbReference type="KEGG" id="api:100571849"/>
<dbReference type="InterPro" id="IPR036028">
    <property type="entry name" value="SH3-like_dom_sf"/>
</dbReference>
<reference evidence="5" key="1">
    <citation type="submission" date="2010-06" db="EMBL/GenBank/DDBJ databases">
        <authorList>
            <person name="Jiang H."/>
            <person name="Abraham K."/>
            <person name="Ali S."/>
            <person name="Alsbrooks S.L."/>
            <person name="Anim B.N."/>
            <person name="Anosike U.S."/>
            <person name="Attaway T."/>
            <person name="Bandaranaike D.P."/>
            <person name="Battles P.K."/>
            <person name="Bell S.N."/>
            <person name="Bell A.V."/>
            <person name="Beltran B."/>
            <person name="Bickham C."/>
            <person name="Bustamante Y."/>
            <person name="Caleb T."/>
            <person name="Canada A."/>
            <person name="Cardenas V."/>
            <person name="Carter K."/>
            <person name="Chacko J."/>
            <person name="Chandrabose M.N."/>
            <person name="Chavez D."/>
            <person name="Chavez A."/>
            <person name="Chen L."/>
            <person name="Chu H.-S."/>
            <person name="Claassen K.J."/>
            <person name="Cockrell R."/>
            <person name="Collins M."/>
            <person name="Cooper J.A."/>
            <person name="Cree A."/>
            <person name="Curry S.M."/>
            <person name="Da Y."/>
            <person name="Dao M.D."/>
            <person name="Das B."/>
            <person name="Davila M.-L."/>
            <person name="Davy-Carroll L."/>
            <person name="Denson S."/>
            <person name="Dinh H."/>
            <person name="Ebong V.E."/>
            <person name="Edwards J.R."/>
            <person name="Egan A."/>
            <person name="El-Daye J."/>
            <person name="Escobedo L."/>
            <person name="Fernandez S."/>
            <person name="Fernando P.R."/>
            <person name="Flagg N."/>
            <person name="Forbes L.D."/>
            <person name="Fowler R.G."/>
            <person name="Fu Q."/>
            <person name="Gabisi R.A."/>
            <person name="Ganer J."/>
            <person name="Garbino Pronczuk A."/>
            <person name="Garcia R.M."/>
            <person name="Garner T."/>
            <person name="Garrett T.E."/>
            <person name="Gonzalez D.A."/>
            <person name="Hamid H."/>
            <person name="Hawkins E.S."/>
            <person name="Hirani K."/>
            <person name="Hogues M.E."/>
            <person name="Hollins B."/>
            <person name="Hsiao C.-H."/>
            <person name="Jabil R."/>
            <person name="James M.L."/>
            <person name="Jhangiani S.N."/>
            <person name="Johnson B."/>
            <person name="Johnson Q."/>
            <person name="Joshi V."/>
            <person name="Kalu J.B."/>
            <person name="Kam C."/>
            <person name="Kashfia A."/>
            <person name="Keebler J."/>
            <person name="Kisamo H."/>
            <person name="Kovar C.L."/>
            <person name="Lago L.A."/>
            <person name="Lai C.-Y."/>
            <person name="Laidlaw J."/>
            <person name="Lara F."/>
            <person name="Le T.-K."/>
            <person name="Lee S.L."/>
            <person name="Legall F.H."/>
            <person name="Lemon S.J."/>
            <person name="Lewis L.R."/>
            <person name="Li B."/>
            <person name="Liu Y."/>
            <person name="Liu Y.-S."/>
            <person name="Lopez J."/>
            <person name="Lozado R.J."/>
            <person name="Lu J."/>
            <person name="Madu R.C."/>
            <person name="Maheshwari M."/>
            <person name="Maheshwari R."/>
            <person name="Malloy K."/>
            <person name="Martinez E."/>
            <person name="Mathew T."/>
            <person name="Mercado I.C."/>
            <person name="Mercado C."/>
            <person name="Meyer B."/>
            <person name="Montgomery K."/>
            <person name="Morgan M.B."/>
            <person name="Munidasa M."/>
            <person name="Nazareth L.V."/>
            <person name="Nelson J."/>
            <person name="Ng B.M."/>
            <person name="Nguyen N.B."/>
            <person name="Nguyen P.Q."/>
            <person name="Nguyen T."/>
            <person name="Obregon M."/>
            <person name="Okwuonu G.O."/>
            <person name="Onwere C.G."/>
            <person name="Orozco G."/>
            <person name="Parra A."/>
            <person name="Patel S."/>
            <person name="Patil S."/>
            <person name="Perez A."/>
            <person name="Perez Y."/>
            <person name="Pham C."/>
            <person name="Primus E.L."/>
            <person name="Pu L.-L."/>
            <person name="Puazo M."/>
            <person name="Qin X."/>
            <person name="Quiroz J.B."/>
            <person name="Reese J."/>
            <person name="Richards S."/>
            <person name="Rives C.M."/>
            <person name="Robberts R."/>
            <person name="Ruiz S.J."/>
            <person name="Ruiz M.J."/>
            <person name="Santibanez J."/>
            <person name="Schneider B.W."/>
            <person name="Sisson I."/>
            <person name="Smith M."/>
            <person name="Sodergren E."/>
            <person name="Song X.-Z."/>
            <person name="Song B.B."/>
            <person name="Summersgill H."/>
            <person name="Thelus R."/>
            <person name="Thornton R.D."/>
            <person name="Trejos Z.Y."/>
            <person name="Usmani K."/>
            <person name="Vattathil S."/>
            <person name="Villasana D."/>
            <person name="Walker D.L."/>
            <person name="Wang S."/>
            <person name="Wang K."/>
            <person name="White C.S."/>
            <person name="Williams A.C."/>
            <person name="Williamson J."/>
            <person name="Wilson K."/>
            <person name="Woghiren I.O."/>
            <person name="Woodworth J.R."/>
            <person name="Worley K.C."/>
            <person name="Wright R.A."/>
            <person name="Wu W."/>
            <person name="Young L."/>
            <person name="Zhang L."/>
            <person name="Zhang J."/>
            <person name="Zhu Y."/>
            <person name="Muzny D.M."/>
            <person name="Weinstock G."/>
            <person name="Gibbs R.A."/>
        </authorList>
    </citation>
    <scope>NUCLEOTIDE SEQUENCE [LARGE SCALE GENOMIC DNA]</scope>
    <source>
        <strain evidence="5">LSR1</strain>
    </source>
</reference>
<protein>
    <recommendedName>
        <fullName evidence="3">SH3 domain-containing protein</fullName>
    </recommendedName>
</protein>
<dbReference type="EnsemblMetazoa" id="XM_029486549.1">
    <property type="protein sequence ID" value="XP_029342409.1"/>
    <property type="gene ID" value="LOC100571849"/>
</dbReference>
<dbReference type="AlphaFoldDB" id="A0A8R2D7D2"/>
<evidence type="ECO:0000259" key="3">
    <source>
        <dbReference type="PROSITE" id="PS50002"/>
    </source>
</evidence>
<keyword evidence="5" id="KW-1185">Reference proteome</keyword>
<dbReference type="InterPro" id="IPR001452">
    <property type="entry name" value="SH3_domain"/>
</dbReference>
<dbReference type="Proteomes" id="UP000007819">
    <property type="component" value="Chromosome A1"/>
</dbReference>
<dbReference type="Gene3D" id="2.30.30.40">
    <property type="entry name" value="SH3 Domains"/>
    <property type="match status" value="1"/>
</dbReference>
<dbReference type="GeneID" id="100571849"/>
<dbReference type="PROSITE" id="PS50002">
    <property type="entry name" value="SH3"/>
    <property type="match status" value="1"/>
</dbReference>
<dbReference type="EnsemblMetazoa" id="XM_016807366.2">
    <property type="protein sequence ID" value="XP_016662855.1"/>
    <property type="gene ID" value="LOC100571849"/>
</dbReference>
<evidence type="ECO:0000313" key="4">
    <source>
        <dbReference type="EnsemblMetazoa" id="XP_016662855.1"/>
    </source>
</evidence>
<name>A0A8R2D7D2_ACYPI</name>
<dbReference type="RefSeq" id="XP_029342409.1">
    <property type="nucleotide sequence ID" value="XM_029486549.1"/>
</dbReference>
<evidence type="ECO:0000313" key="5">
    <source>
        <dbReference type="Proteomes" id="UP000007819"/>
    </source>
</evidence>
<dbReference type="InterPro" id="IPR035653">
    <property type="entry name" value="Fut8_SH3"/>
</dbReference>
<sequence>MYHFSDQIRRLHVAILPHKSNRPQEMDLQVDDEIEVIGNEWNGYSKGTHLRTNKTLLYPTFKVIQKTEVMYFASYPDIKISSEELED</sequence>
<evidence type="ECO:0000256" key="1">
    <source>
        <dbReference type="ARBA" id="ARBA00022443"/>
    </source>
</evidence>
<dbReference type="CDD" id="cd11792">
    <property type="entry name" value="SH3_Fut8"/>
    <property type="match status" value="1"/>
</dbReference>
<proteinExistence type="predicted"/>
<accession>A0A8R2D7D2</accession>
<reference evidence="4" key="2">
    <citation type="submission" date="2022-06" db="UniProtKB">
        <authorList>
            <consortium name="EnsemblMetazoa"/>
        </authorList>
    </citation>
    <scope>IDENTIFICATION</scope>
</reference>
<organism evidence="4 5">
    <name type="scientific">Acyrthosiphon pisum</name>
    <name type="common">Pea aphid</name>
    <dbReference type="NCBI Taxonomy" id="7029"/>
    <lineage>
        <taxon>Eukaryota</taxon>
        <taxon>Metazoa</taxon>
        <taxon>Ecdysozoa</taxon>
        <taxon>Arthropoda</taxon>
        <taxon>Hexapoda</taxon>
        <taxon>Insecta</taxon>
        <taxon>Pterygota</taxon>
        <taxon>Neoptera</taxon>
        <taxon>Paraneoptera</taxon>
        <taxon>Hemiptera</taxon>
        <taxon>Sternorrhyncha</taxon>
        <taxon>Aphidomorpha</taxon>
        <taxon>Aphidoidea</taxon>
        <taxon>Aphididae</taxon>
        <taxon>Macrosiphini</taxon>
        <taxon>Acyrthosiphon</taxon>
    </lineage>
</organism>